<accession>A0ABQ6I5C4</accession>
<evidence type="ECO:0000313" key="2">
    <source>
        <dbReference type="EMBL" id="GMA25842.1"/>
    </source>
</evidence>
<organism evidence="2 3">
    <name type="scientific">Luteimicrobium album</name>
    <dbReference type="NCBI Taxonomy" id="1054550"/>
    <lineage>
        <taxon>Bacteria</taxon>
        <taxon>Bacillati</taxon>
        <taxon>Actinomycetota</taxon>
        <taxon>Actinomycetes</taxon>
        <taxon>Micrococcales</taxon>
        <taxon>Luteimicrobium</taxon>
    </lineage>
</organism>
<keyword evidence="3" id="KW-1185">Reference proteome</keyword>
<comment type="caution">
    <text evidence="2">The sequence shown here is derived from an EMBL/GenBank/DDBJ whole genome shotgun (WGS) entry which is preliminary data.</text>
</comment>
<feature type="compositionally biased region" description="Low complexity" evidence="1">
    <location>
        <begin position="1"/>
        <end position="31"/>
    </location>
</feature>
<evidence type="ECO:0000256" key="1">
    <source>
        <dbReference type="SAM" id="MobiDB-lite"/>
    </source>
</evidence>
<feature type="region of interest" description="Disordered" evidence="1">
    <location>
        <begin position="1"/>
        <end position="44"/>
    </location>
</feature>
<sequence length="84" mass="8628">MAAAGSSASSGRTAHAAPADKATTATTPVTRTSRRRLAPMSRLPPLPCSDTAKEFCQASHSAYLGNGGQTLDLGVLRVTEDLSI</sequence>
<name>A0ABQ6I5C4_9MICO</name>
<proteinExistence type="predicted"/>
<reference evidence="3" key="1">
    <citation type="journal article" date="2019" name="Int. J. Syst. Evol. Microbiol.">
        <title>The Global Catalogue of Microorganisms (GCM) 10K type strain sequencing project: providing services to taxonomists for standard genome sequencing and annotation.</title>
        <authorList>
            <consortium name="The Broad Institute Genomics Platform"/>
            <consortium name="The Broad Institute Genome Sequencing Center for Infectious Disease"/>
            <person name="Wu L."/>
            <person name="Ma J."/>
        </authorList>
    </citation>
    <scope>NUCLEOTIDE SEQUENCE [LARGE SCALE GENOMIC DNA]</scope>
    <source>
        <strain evidence="3">NBRC 106348</strain>
    </source>
</reference>
<evidence type="ECO:0000313" key="3">
    <source>
        <dbReference type="Proteomes" id="UP001157091"/>
    </source>
</evidence>
<protein>
    <submittedName>
        <fullName evidence="2">Uncharacterized protein</fullName>
    </submittedName>
</protein>
<dbReference type="Proteomes" id="UP001157091">
    <property type="component" value="Unassembled WGS sequence"/>
</dbReference>
<gene>
    <name evidence="2" type="ORF">GCM10025864_36010</name>
</gene>
<dbReference type="EMBL" id="BSUK01000001">
    <property type="protein sequence ID" value="GMA25842.1"/>
    <property type="molecule type" value="Genomic_DNA"/>
</dbReference>